<dbReference type="SMART" id="SM00490">
    <property type="entry name" value="HELICc"/>
    <property type="match status" value="1"/>
</dbReference>
<dbReference type="Proteomes" id="UP000524450">
    <property type="component" value="Unassembled WGS sequence"/>
</dbReference>
<dbReference type="GO" id="GO:0006310">
    <property type="term" value="P:DNA recombination"/>
    <property type="evidence" value="ECO:0007669"/>
    <property type="project" value="InterPro"/>
</dbReference>
<organism evidence="15 16">
    <name type="scientific">Variovorax guangxiensis</name>
    <dbReference type="NCBI Taxonomy" id="1775474"/>
    <lineage>
        <taxon>Bacteria</taxon>
        <taxon>Pseudomonadati</taxon>
        <taxon>Pseudomonadota</taxon>
        <taxon>Betaproteobacteria</taxon>
        <taxon>Burkholderiales</taxon>
        <taxon>Comamonadaceae</taxon>
        <taxon>Variovorax</taxon>
    </lineage>
</organism>
<dbReference type="Gene3D" id="1.10.10.10">
    <property type="entry name" value="Winged helix-like DNA-binding domain superfamily/Winged helix DNA-binding domain"/>
    <property type="match status" value="1"/>
</dbReference>
<dbReference type="GO" id="GO:0046872">
    <property type="term" value="F:metal ion binding"/>
    <property type="evidence" value="ECO:0007669"/>
    <property type="project" value="UniProtKB-KW"/>
</dbReference>
<dbReference type="Pfam" id="PF00270">
    <property type="entry name" value="DEAD"/>
    <property type="match status" value="1"/>
</dbReference>
<dbReference type="PANTHER" id="PTHR13710">
    <property type="entry name" value="DNA HELICASE RECQ FAMILY MEMBER"/>
    <property type="match status" value="1"/>
</dbReference>
<evidence type="ECO:0000256" key="9">
    <source>
        <dbReference type="ARBA" id="ARBA00034617"/>
    </source>
</evidence>
<evidence type="ECO:0000259" key="14">
    <source>
        <dbReference type="PROSITE" id="PS51194"/>
    </source>
</evidence>
<evidence type="ECO:0000256" key="8">
    <source>
        <dbReference type="ARBA" id="ARBA00023235"/>
    </source>
</evidence>
<keyword evidence="5 15" id="KW-0347">Helicase</keyword>
<feature type="domain" description="Helicase ATP-binding" evidence="13">
    <location>
        <begin position="40"/>
        <end position="208"/>
    </location>
</feature>
<dbReference type="GO" id="GO:0030894">
    <property type="term" value="C:replisome"/>
    <property type="evidence" value="ECO:0007669"/>
    <property type="project" value="TreeGrafter"/>
</dbReference>
<gene>
    <name evidence="15" type="ORF">GGD71_006340</name>
</gene>
<comment type="catalytic activity">
    <reaction evidence="9">
        <text>Couples ATP hydrolysis with the unwinding of duplex DNA by translocating in the 3'-5' direction.</text>
        <dbReference type="EC" id="5.6.2.4"/>
    </reaction>
</comment>
<dbReference type="CDD" id="cd17920">
    <property type="entry name" value="DEXHc_RecQ"/>
    <property type="match status" value="1"/>
</dbReference>
<accession>A0A840G2K3</accession>
<keyword evidence="3" id="KW-0547">Nucleotide-binding</keyword>
<evidence type="ECO:0000256" key="11">
    <source>
        <dbReference type="ARBA" id="ARBA00044535"/>
    </source>
</evidence>
<dbReference type="NCBIfam" id="TIGR00614">
    <property type="entry name" value="recQ_fam"/>
    <property type="match status" value="1"/>
</dbReference>
<evidence type="ECO:0000256" key="5">
    <source>
        <dbReference type="ARBA" id="ARBA00022806"/>
    </source>
</evidence>
<dbReference type="GO" id="GO:0006281">
    <property type="term" value="P:DNA repair"/>
    <property type="evidence" value="ECO:0007669"/>
    <property type="project" value="TreeGrafter"/>
</dbReference>
<dbReference type="PANTHER" id="PTHR13710:SF105">
    <property type="entry name" value="ATP-DEPENDENT DNA HELICASE Q1"/>
    <property type="match status" value="1"/>
</dbReference>
<dbReference type="GO" id="GO:0009378">
    <property type="term" value="F:four-way junction helicase activity"/>
    <property type="evidence" value="ECO:0007669"/>
    <property type="project" value="TreeGrafter"/>
</dbReference>
<dbReference type="FunFam" id="3.40.50.300:FF:001389">
    <property type="entry name" value="ATP-dependent DNA helicase RecQ"/>
    <property type="match status" value="1"/>
</dbReference>
<evidence type="ECO:0000313" key="15">
    <source>
        <dbReference type="EMBL" id="MBB4225527.1"/>
    </source>
</evidence>
<dbReference type="AlphaFoldDB" id="A0A840G2K3"/>
<dbReference type="PROSITE" id="PS51194">
    <property type="entry name" value="HELICASE_CTER"/>
    <property type="match status" value="1"/>
</dbReference>
<comment type="similarity">
    <text evidence="1">Belongs to the helicase family. RecQ subfamily.</text>
</comment>
<evidence type="ECO:0000256" key="12">
    <source>
        <dbReference type="ARBA" id="ARBA00044550"/>
    </source>
</evidence>
<name>A0A840G2K3_9BURK</name>
<evidence type="ECO:0000256" key="10">
    <source>
        <dbReference type="ARBA" id="ARBA00034808"/>
    </source>
</evidence>
<dbReference type="GO" id="GO:0043590">
    <property type="term" value="C:bacterial nucleoid"/>
    <property type="evidence" value="ECO:0007669"/>
    <property type="project" value="TreeGrafter"/>
</dbReference>
<comment type="caution">
    <text evidence="15">The sequence shown here is derived from an EMBL/GenBank/DDBJ whole genome shotgun (WGS) entry which is preliminary data.</text>
</comment>
<dbReference type="EMBL" id="JACIFZ010000013">
    <property type="protein sequence ID" value="MBB4225527.1"/>
    <property type="molecule type" value="Genomic_DNA"/>
</dbReference>
<evidence type="ECO:0000256" key="3">
    <source>
        <dbReference type="ARBA" id="ARBA00022741"/>
    </source>
</evidence>
<dbReference type="InterPro" id="IPR032284">
    <property type="entry name" value="RecQ_Zn-bd"/>
</dbReference>
<dbReference type="GO" id="GO:0016787">
    <property type="term" value="F:hydrolase activity"/>
    <property type="evidence" value="ECO:0007669"/>
    <property type="project" value="UniProtKB-KW"/>
</dbReference>
<dbReference type="InterPro" id="IPR004589">
    <property type="entry name" value="DNA_helicase_ATP-dep_RecQ"/>
</dbReference>
<keyword evidence="2" id="KW-0479">Metal-binding</keyword>
<evidence type="ECO:0000256" key="4">
    <source>
        <dbReference type="ARBA" id="ARBA00022801"/>
    </source>
</evidence>
<keyword evidence="4 15" id="KW-0378">Hydrolase</keyword>
<evidence type="ECO:0000256" key="2">
    <source>
        <dbReference type="ARBA" id="ARBA00022723"/>
    </source>
</evidence>
<dbReference type="InterPro" id="IPR011545">
    <property type="entry name" value="DEAD/DEAH_box_helicase_dom"/>
</dbReference>
<dbReference type="PROSITE" id="PS51192">
    <property type="entry name" value="HELICASE_ATP_BIND_1"/>
    <property type="match status" value="1"/>
</dbReference>
<evidence type="ECO:0000313" key="16">
    <source>
        <dbReference type="Proteomes" id="UP000524450"/>
    </source>
</evidence>
<feature type="domain" description="Helicase C-terminal" evidence="14">
    <location>
        <begin position="231"/>
        <end position="378"/>
    </location>
</feature>
<dbReference type="GO" id="GO:0005737">
    <property type="term" value="C:cytoplasm"/>
    <property type="evidence" value="ECO:0007669"/>
    <property type="project" value="TreeGrafter"/>
</dbReference>
<dbReference type="Pfam" id="PF16124">
    <property type="entry name" value="RecQ_Zn_bind"/>
    <property type="match status" value="1"/>
</dbReference>
<dbReference type="InterPro" id="IPR036388">
    <property type="entry name" value="WH-like_DNA-bd_sf"/>
</dbReference>
<evidence type="ECO:0000256" key="1">
    <source>
        <dbReference type="ARBA" id="ARBA00005446"/>
    </source>
</evidence>
<evidence type="ECO:0000259" key="13">
    <source>
        <dbReference type="PROSITE" id="PS51192"/>
    </source>
</evidence>
<evidence type="ECO:0000256" key="7">
    <source>
        <dbReference type="ARBA" id="ARBA00023125"/>
    </source>
</evidence>
<dbReference type="InterPro" id="IPR027417">
    <property type="entry name" value="P-loop_NTPase"/>
</dbReference>
<dbReference type="SMART" id="SM00487">
    <property type="entry name" value="DEXDc"/>
    <property type="match status" value="1"/>
</dbReference>
<sequence>MPSARAPAATGQWPSSNPLNRTLRRVFGHTRLRAGQAEVIERVMQGRSTLAVMPTGAGKSLCYQLPALLLEGRTVVVSPLIALMKDQCDKLRALGVQAIQVNSALSADELAAAETALRDGSARIVLTTPERLADHAFLEQLAAHPVALVAVDEAHCISQWGHDFRPAFLDIGPAIRALGNPTVLALTATAGSEVAADVMKHLAIPRERLVETGAYRANLHFAVEQMQQEEDRQRRIVELVQQEAGSGIVYAATVKAAEQAFELLRARNESVAIYHGKLGTRERGEAQERFMSGAARVMVATNAFGMGVDKPDIRFIVHCQMPSSLHAYYQEAGRAGRDGQRARCVLLFQAKDRVVQQFFLAGKYPQLEDLDAVYRQLLATPPGDEGWTSASLLEALDRPRSKMQAAVALLRQAKLLRIGRRGEMALRQKAASRADLSTMLDAYKERRLQDRQTLERMLSYAQTGQCRWQLLLAELDPSAEAKRCGTCDNCRRIAAHEATLAQPILVGTPSTTAAAAAAASPQAKARARKPVLFAESDPVKVRRFGAGVVVASTEGSVTVAFEDGTQRCIHPAYVTRRRVPRKSASSDSDSESETVALLAGGASARGLLKAGMPA</sequence>
<dbReference type="InterPro" id="IPR001650">
    <property type="entry name" value="Helicase_C-like"/>
</dbReference>
<dbReference type="RefSeq" id="WP_184642279.1">
    <property type="nucleotide sequence ID" value="NZ_JACIFZ010000013.1"/>
</dbReference>
<dbReference type="Gene3D" id="3.40.50.300">
    <property type="entry name" value="P-loop containing nucleotide triphosphate hydrolases"/>
    <property type="match status" value="2"/>
</dbReference>
<proteinExistence type="inferred from homology"/>
<keyword evidence="6" id="KW-0067">ATP-binding</keyword>
<dbReference type="Pfam" id="PF00271">
    <property type="entry name" value="Helicase_C"/>
    <property type="match status" value="1"/>
</dbReference>
<keyword evidence="8" id="KW-0413">Isomerase</keyword>
<evidence type="ECO:0000256" key="6">
    <source>
        <dbReference type="ARBA" id="ARBA00022840"/>
    </source>
</evidence>
<dbReference type="GO" id="GO:0043138">
    <property type="term" value="F:3'-5' DNA helicase activity"/>
    <property type="evidence" value="ECO:0007669"/>
    <property type="project" value="UniProtKB-EC"/>
</dbReference>
<keyword evidence="7" id="KW-0238">DNA-binding</keyword>
<dbReference type="GO" id="GO:0003677">
    <property type="term" value="F:DNA binding"/>
    <property type="evidence" value="ECO:0007669"/>
    <property type="project" value="UniProtKB-KW"/>
</dbReference>
<protein>
    <recommendedName>
        <fullName evidence="11">ATP-dependent DNA helicase RecQ</fullName>
        <ecNumber evidence="10">5.6.2.4</ecNumber>
    </recommendedName>
    <alternativeName>
        <fullName evidence="12">DNA 3'-5' helicase RecQ</fullName>
    </alternativeName>
</protein>
<dbReference type="EC" id="5.6.2.4" evidence="10"/>
<dbReference type="GO" id="GO:0005524">
    <property type="term" value="F:ATP binding"/>
    <property type="evidence" value="ECO:0007669"/>
    <property type="project" value="UniProtKB-KW"/>
</dbReference>
<reference evidence="15 16" key="1">
    <citation type="submission" date="2020-08" db="EMBL/GenBank/DDBJ databases">
        <title>Genomic Encyclopedia of Type Strains, Phase IV (KMG-V): Genome sequencing to study the core and pangenomes of soil and plant-associated prokaryotes.</title>
        <authorList>
            <person name="Whitman W."/>
        </authorList>
    </citation>
    <scope>NUCLEOTIDE SEQUENCE [LARGE SCALE GENOMIC DNA]</scope>
    <source>
        <strain evidence="15 16">34/80</strain>
    </source>
</reference>
<dbReference type="SUPFAM" id="SSF52540">
    <property type="entry name" value="P-loop containing nucleoside triphosphate hydrolases"/>
    <property type="match status" value="1"/>
</dbReference>
<dbReference type="InterPro" id="IPR014001">
    <property type="entry name" value="Helicase_ATP-bd"/>
</dbReference>